<dbReference type="GO" id="GO:0004222">
    <property type="term" value="F:metalloendopeptidase activity"/>
    <property type="evidence" value="ECO:0007669"/>
    <property type="project" value="UniProtKB-UniRule"/>
</dbReference>
<feature type="signal peptide" evidence="17">
    <location>
        <begin position="1"/>
        <end position="27"/>
    </location>
</feature>
<evidence type="ECO:0000256" key="10">
    <source>
        <dbReference type="ARBA" id="ARBA00023049"/>
    </source>
</evidence>
<evidence type="ECO:0000256" key="16">
    <source>
        <dbReference type="PIRSR" id="PIRSR601577-2"/>
    </source>
</evidence>
<dbReference type="AlphaFoldDB" id="G0V154"/>
<dbReference type="EMBL" id="HE575324">
    <property type="protein sequence ID" value="CCC95375.1"/>
    <property type="molecule type" value="Genomic_DNA"/>
</dbReference>
<dbReference type="PANTHER" id="PTHR10942">
    <property type="entry name" value="LEISHMANOLYSIN-LIKE PEPTIDASE"/>
    <property type="match status" value="1"/>
</dbReference>
<feature type="active site" evidence="15">
    <location>
        <position position="229"/>
    </location>
</feature>
<keyword evidence="14" id="KW-0325">Glycoprotein</keyword>
<keyword evidence="11" id="KW-0472">Membrane</keyword>
<dbReference type="EC" id="3.4.24.-" evidence="17"/>
<keyword evidence="9" id="KW-0130">Cell adhesion</keyword>
<dbReference type="Gene3D" id="2.30.34.10">
    <property type="entry name" value="Leishmanolysin domain 4"/>
    <property type="match status" value="1"/>
</dbReference>
<evidence type="ECO:0000256" key="8">
    <source>
        <dbReference type="ARBA" id="ARBA00022833"/>
    </source>
</evidence>
<evidence type="ECO:0000313" key="18">
    <source>
        <dbReference type="EMBL" id="CCC95375.1"/>
    </source>
</evidence>
<keyword evidence="6 17" id="KW-0732">Signal</keyword>
<dbReference type="GO" id="GO:0016020">
    <property type="term" value="C:membrane"/>
    <property type="evidence" value="ECO:0007669"/>
    <property type="project" value="UniProtKB-SubCell"/>
</dbReference>
<evidence type="ECO:0000256" key="12">
    <source>
        <dbReference type="ARBA" id="ARBA00023145"/>
    </source>
</evidence>
<evidence type="ECO:0000256" key="5">
    <source>
        <dbReference type="ARBA" id="ARBA00022723"/>
    </source>
</evidence>
<evidence type="ECO:0000256" key="3">
    <source>
        <dbReference type="ARBA" id="ARBA00005860"/>
    </source>
</evidence>
<accession>G0V154</accession>
<sequence>MEAREVWRRVAEWLVAVLLGSTCVCTASHEGFVHRCTFDAMMQNASNKALPVAIEVPHVPGDVLRAFTASSSDNWGPIRFTVFKSDISNSEKYCTKAGEVRSNFRGTNIVCSEESVLTERKKSLLEEVIPAALKMHSDRLTVKRTSNLIKIPQVTGFCTNFHIPAEHRTTGLTAVDMVLYGAAGPMGGKSAWAGPCAVLEDGRPFVGVFNIGPEILISVDASVRTMTHEIAHALGFGFDILQKLKLVEVRNNIRGKPKTYVVTSPNVVNVARKYHNCDSITGVELEDEGFEGTVNSHWERRNLMPELMAGLMEHGGGLYSAFTMALFEDMGFYRAIWGREEQMRWGNGVGCAFLDKKCIEGGKSNFPDMFCTEEGRKGGATCTHDRMGLGRCRIGTTGSSLPRHYQYFSEPNRGGVSPLMDYCPVVAGFSNADCANGDPGVMWGGRTGPNSRCVEAHGIQLIGIVVSVGDICVEVDCSSALLGVRFVGDDNWYPCKKGDHVTSNKSFMGGYIVCPERSQVCLARQLKIESVTAKSDKKKDGGTLSGRSGDPLLRALTLYLPLACQLFFESLR</sequence>
<keyword evidence="8 16" id="KW-0862">Zinc</keyword>
<evidence type="ECO:0000256" key="15">
    <source>
        <dbReference type="PIRSR" id="PIRSR601577-1"/>
    </source>
</evidence>
<dbReference type="Gene3D" id="3.90.132.10">
    <property type="entry name" value="Leishmanolysin , domain 2"/>
    <property type="match status" value="1"/>
</dbReference>
<evidence type="ECO:0000256" key="11">
    <source>
        <dbReference type="ARBA" id="ARBA00023136"/>
    </source>
</evidence>
<evidence type="ECO:0000256" key="17">
    <source>
        <dbReference type="RuleBase" id="RU366077"/>
    </source>
</evidence>
<comment type="cofactor">
    <cofactor evidence="16 17">
        <name>Zn(2+)</name>
        <dbReference type="ChEBI" id="CHEBI:29105"/>
    </cofactor>
    <text evidence="16 17">Binds 1 zinc ion per subunit.</text>
</comment>
<feature type="binding site" evidence="16">
    <location>
        <position position="297"/>
    </location>
    <ligand>
        <name>Zn(2+)</name>
        <dbReference type="ChEBI" id="CHEBI:29105"/>
        <note>catalytic</note>
    </ligand>
</feature>
<evidence type="ECO:0000256" key="7">
    <source>
        <dbReference type="ARBA" id="ARBA00022801"/>
    </source>
</evidence>
<keyword evidence="7 17" id="KW-0378">Hydrolase</keyword>
<feature type="binding site" evidence="16">
    <location>
        <position position="228"/>
    </location>
    <ligand>
        <name>Zn(2+)</name>
        <dbReference type="ChEBI" id="CHEBI:29105"/>
        <note>catalytic</note>
    </ligand>
</feature>
<evidence type="ECO:0000256" key="6">
    <source>
        <dbReference type="ARBA" id="ARBA00022729"/>
    </source>
</evidence>
<gene>
    <name evidence="18" type="primary">MSP-A</name>
    <name evidence="18" type="ORF">TCIL3000_11_8250</name>
</gene>
<comment type="similarity">
    <text evidence="3 17">Belongs to the peptidase M8 family.</text>
</comment>
<feature type="binding site" evidence="16">
    <location>
        <position position="232"/>
    </location>
    <ligand>
        <name>Zn(2+)</name>
        <dbReference type="ChEBI" id="CHEBI:29105"/>
        <note>catalytic</note>
    </ligand>
</feature>
<reference evidence="18" key="1">
    <citation type="journal article" date="2012" name="Proc. Natl. Acad. Sci. U.S.A.">
        <title>Antigenic diversity is generated by distinct evolutionary mechanisms in African trypanosome species.</title>
        <authorList>
            <person name="Jackson A.P."/>
            <person name="Berry A."/>
            <person name="Aslett M."/>
            <person name="Allison H.C."/>
            <person name="Burton P."/>
            <person name="Vavrova-Anderson J."/>
            <person name="Brown R."/>
            <person name="Browne H."/>
            <person name="Corton N."/>
            <person name="Hauser H."/>
            <person name="Gamble J."/>
            <person name="Gilderthorp R."/>
            <person name="Marcello L."/>
            <person name="McQuillan J."/>
            <person name="Otto T.D."/>
            <person name="Quail M.A."/>
            <person name="Sanders M.J."/>
            <person name="van Tonder A."/>
            <person name="Ginger M.L."/>
            <person name="Field M.C."/>
            <person name="Barry J.D."/>
            <person name="Hertz-Fowler C."/>
            <person name="Berriman M."/>
        </authorList>
    </citation>
    <scope>NUCLEOTIDE SEQUENCE</scope>
    <source>
        <strain evidence="18">IL3000</strain>
    </source>
</reference>
<dbReference type="GO" id="GO:0007155">
    <property type="term" value="P:cell adhesion"/>
    <property type="evidence" value="ECO:0007669"/>
    <property type="project" value="UniProtKB-KW"/>
</dbReference>
<dbReference type="SUPFAM" id="SSF55486">
    <property type="entry name" value="Metalloproteases ('zincins'), catalytic domain"/>
    <property type="match status" value="1"/>
</dbReference>
<evidence type="ECO:0000256" key="13">
    <source>
        <dbReference type="ARBA" id="ARBA00023157"/>
    </source>
</evidence>
<dbReference type="Gene3D" id="3.10.170.20">
    <property type="match status" value="1"/>
</dbReference>
<keyword evidence="10 16" id="KW-0482">Metalloprotease</keyword>
<dbReference type="Pfam" id="PF01457">
    <property type="entry name" value="Peptidase_M8"/>
    <property type="match status" value="1"/>
</dbReference>
<dbReference type="PRINTS" id="PR00782">
    <property type="entry name" value="LSHMANOLYSIN"/>
</dbReference>
<dbReference type="GO" id="GO:0005737">
    <property type="term" value="C:cytoplasm"/>
    <property type="evidence" value="ECO:0007669"/>
    <property type="project" value="TreeGrafter"/>
</dbReference>
<protein>
    <recommendedName>
        <fullName evidence="17">Leishmanolysin-like peptidase</fullName>
        <ecNumber evidence="17">3.4.24.-</ecNumber>
    </recommendedName>
</protein>
<name>G0V154_TRYCI</name>
<evidence type="ECO:0000256" key="1">
    <source>
        <dbReference type="ARBA" id="ARBA00001249"/>
    </source>
</evidence>
<dbReference type="Gene3D" id="2.10.55.10">
    <property type="entry name" value="Leishmanolysin domain 3"/>
    <property type="match status" value="1"/>
</dbReference>
<keyword evidence="5 16" id="KW-0479">Metal-binding</keyword>
<keyword evidence="12" id="KW-0865">Zymogen</keyword>
<comment type="subcellular location">
    <subcellularLocation>
        <location evidence="2">Membrane</location>
    </subcellularLocation>
</comment>
<dbReference type="VEuPathDB" id="TriTrypDB:TcIL3000.11.8250"/>
<evidence type="ECO:0000256" key="2">
    <source>
        <dbReference type="ARBA" id="ARBA00004370"/>
    </source>
</evidence>
<evidence type="ECO:0000256" key="9">
    <source>
        <dbReference type="ARBA" id="ARBA00022889"/>
    </source>
</evidence>
<organism evidence="18">
    <name type="scientific">Trypanosoma congolense (strain IL3000)</name>
    <dbReference type="NCBI Taxonomy" id="1068625"/>
    <lineage>
        <taxon>Eukaryota</taxon>
        <taxon>Discoba</taxon>
        <taxon>Euglenozoa</taxon>
        <taxon>Kinetoplastea</taxon>
        <taxon>Metakinetoplastina</taxon>
        <taxon>Trypanosomatida</taxon>
        <taxon>Trypanosomatidae</taxon>
        <taxon>Trypanosoma</taxon>
        <taxon>Nannomonas</taxon>
    </lineage>
</organism>
<feature type="chain" id="PRO_5023978425" description="Leishmanolysin-like peptidase" evidence="17">
    <location>
        <begin position="28"/>
        <end position="572"/>
    </location>
</feature>
<dbReference type="InterPro" id="IPR001577">
    <property type="entry name" value="Peptidase_M8"/>
</dbReference>
<dbReference type="FunFam" id="3.90.132.10:FF:000001">
    <property type="entry name" value="leishmanolysin-like peptidase isoform X2"/>
    <property type="match status" value="1"/>
</dbReference>
<keyword evidence="4 17" id="KW-0645">Protease</keyword>
<dbReference type="GO" id="GO:0006508">
    <property type="term" value="P:proteolysis"/>
    <property type="evidence" value="ECO:0007669"/>
    <property type="project" value="UniProtKB-KW"/>
</dbReference>
<proteinExistence type="inferred from homology"/>
<evidence type="ECO:0000256" key="4">
    <source>
        <dbReference type="ARBA" id="ARBA00022670"/>
    </source>
</evidence>
<comment type="catalytic activity">
    <reaction evidence="1">
        <text>Preference for hydrophobic residues at P1 and P1' and basic residues at P2' and P3'. A model nonapeptide is cleaved at -Ala-Tyr-|-Leu-Lys-Lys-.</text>
        <dbReference type="EC" id="3.4.24.36"/>
    </reaction>
</comment>
<keyword evidence="13" id="KW-1015">Disulfide bond</keyword>
<dbReference type="PANTHER" id="PTHR10942:SF0">
    <property type="entry name" value="LEISHMANOLYSIN-LIKE PEPTIDASE"/>
    <property type="match status" value="1"/>
</dbReference>
<evidence type="ECO:0000256" key="14">
    <source>
        <dbReference type="ARBA" id="ARBA00023180"/>
    </source>
</evidence>
<dbReference type="GO" id="GO:0046872">
    <property type="term" value="F:metal ion binding"/>
    <property type="evidence" value="ECO:0007669"/>
    <property type="project" value="UniProtKB-KW"/>
</dbReference>